<evidence type="ECO:0000256" key="1">
    <source>
        <dbReference type="SAM" id="MobiDB-lite"/>
    </source>
</evidence>
<organism evidence="2 3">
    <name type="scientific">Iris pallida</name>
    <name type="common">Sweet iris</name>
    <dbReference type="NCBI Taxonomy" id="29817"/>
    <lineage>
        <taxon>Eukaryota</taxon>
        <taxon>Viridiplantae</taxon>
        <taxon>Streptophyta</taxon>
        <taxon>Embryophyta</taxon>
        <taxon>Tracheophyta</taxon>
        <taxon>Spermatophyta</taxon>
        <taxon>Magnoliopsida</taxon>
        <taxon>Liliopsida</taxon>
        <taxon>Asparagales</taxon>
        <taxon>Iridaceae</taxon>
        <taxon>Iridoideae</taxon>
        <taxon>Irideae</taxon>
        <taxon>Iris</taxon>
    </lineage>
</organism>
<proteinExistence type="predicted"/>
<protein>
    <submittedName>
        <fullName evidence="2">Uncharacterized protein</fullName>
    </submittedName>
</protein>
<feature type="compositionally biased region" description="Basic residues" evidence="1">
    <location>
        <begin position="24"/>
        <end position="40"/>
    </location>
</feature>
<comment type="caution">
    <text evidence="2">The sequence shown here is derived from an EMBL/GenBank/DDBJ whole genome shotgun (WGS) entry which is preliminary data.</text>
</comment>
<sequence>MHGSERGGRPGRRRQVPPPPGRPPRCRPGSRTRPRRRRILRREAGCGGPSRRLGQESHVHQLLDPELNLNGNNKLAPSANYWDRAINWNLFPLIKGSEKRKIE</sequence>
<dbReference type="AlphaFoldDB" id="A0AAX6DYZ9"/>
<evidence type="ECO:0000313" key="2">
    <source>
        <dbReference type="EMBL" id="KAJ6796953.1"/>
    </source>
</evidence>
<dbReference type="Proteomes" id="UP001140949">
    <property type="component" value="Unassembled WGS sequence"/>
</dbReference>
<keyword evidence="3" id="KW-1185">Reference proteome</keyword>
<feature type="region of interest" description="Disordered" evidence="1">
    <location>
        <begin position="1"/>
        <end position="58"/>
    </location>
</feature>
<reference evidence="2" key="2">
    <citation type="submission" date="2023-04" db="EMBL/GenBank/DDBJ databases">
        <authorList>
            <person name="Bruccoleri R.E."/>
            <person name="Oakeley E.J."/>
            <person name="Faust A.-M."/>
            <person name="Dessus-Babus S."/>
            <person name="Altorfer M."/>
            <person name="Burckhardt D."/>
            <person name="Oertli M."/>
            <person name="Naumann U."/>
            <person name="Petersen F."/>
            <person name="Wong J."/>
        </authorList>
    </citation>
    <scope>NUCLEOTIDE SEQUENCE</scope>
    <source>
        <strain evidence="2">GSM-AAB239-AS_SAM_17_03QT</strain>
        <tissue evidence="2">Leaf</tissue>
    </source>
</reference>
<name>A0AAX6DYZ9_IRIPA</name>
<reference evidence="2" key="1">
    <citation type="journal article" date="2023" name="GigaByte">
        <title>Genome assembly of the bearded iris, Iris pallida Lam.</title>
        <authorList>
            <person name="Bruccoleri R.E."/>
            <person name="Oakeley E.J."/>
            <person name="Faust A.M.E."/>
            <person name="Altorfer M."/>
            <person name="Dessus-Babus S."/>
            <person name="Burckhardt D."/>
            <person name="Oertli M."/>
            <person name="Naumann U."/>
            <person name="Petersen F."/>
            <person name="Wong J."/>
        </authorList>
    </citation>
    <scope>NUCLEOTIDE SEQUENCE</scope>
    <source>
        <strain evidence="2">GSM-AAB239-AS_SAM_17_03QT</strain>
    </source>
</reference>
<evidence type="ECO:0000313" key="3">
    <source>
        <dbReference type="Proteomes" id="UP001140949"/>
    </source>
</evidence>
<accession>A0AAX6DYZ9</accession>
<dbReference type="EMBL" id="JANAVB010041219">
    <property type="protein sequence ID" value="KAJ6796953.1"/>
    <property type="molecule type" value="Genomic_DNA"/>
</dbReference>
<gene>
    <name evidence="2" type="ORF">M6B38_221090</name>
</gene>